<evidence type="ECO:0000256" key="5">
    <source>
        <dbReference type="ARBA" id="ARBA00021907"/>
    </source>
</evidence>
<comment type="similarity">
    <text evidence="3 12">Belongs to the ABC-4 integral membrane protein family. FtsX subfamily.</text>
</comment>
<feature type="transmembrane region" description="Helical" evidence="13">
    <location>
        <begin position="177"/>
        <end position="200"/>
    </location>
</feature>
<keyword evidence="9 13" id="KW-1133">Transmembrane helix</keyword>
<evidence type="ECO:0000313" key="16">
    <source>
        <dbReference type="EMBL" id="AWT26804.1"/>
    </source>
</evidence>
<gene>
    <name evidence="16" type="primary">ftsX</name>
    <name evidence="16" type="ORF">Csp1_20400</name>
</gene>
<proteinExistence type="inferred from homology"/>
<dbReference type="Proteomes" id="UP000247696">
    <property type="component" value="Chromosome"/>
</dbReference>
<dbReference type="InterPro" id="IPR004513">
    <property type="entry name" value="FtsX"/>
</dbReference>
<reference evidence="17" key="1">
    <citation type="submission" date="2017-11" db="EMBL/GenBank/DDBJ databases">
        <title>Otitis media/interna in a cat caused by the recently described species Corynebacterium provencense.</title>
        <authorList>
            <person name="Kittl S."/>
            <person name="Brodard I."/>
            <person name="Rychener L."/>
            <person name="Jores J."/>
            <person name="Roosje P."/>
            <person name="Gobeli Brawand S."/>
        </authorList>
    </citation>
    <scope>NUCLEOTIDE SEQUENCE [LARGE SCALE GENOMIC DNA]</scope>
    <source>
        <strain evidence="17">17KM38</strain>
    </source>
</reference>
<dbReference type="Pfam" id="PF02687">
    <property type="entry name" value="FtsX"/>
    <property type="match status" value="1"/>
</dbReference>
<feature type="transmembrane region" description="Helical" evidence="13">
    <location>
        <begin position="220"/>
        <end position="250"/>
    </location>
</feature>
<comment type="subunit">
    <text evidence="4">Forms a membrane-associated complex with FtsE.</text>
</comment>
<keyword evidence="7 12" id="KW-0132">Cell division</keyword>
<evidence type="ECO:0000256" key="10">
    <source>
        <dbReference type="ARBA" id="ARBA00023136"/>
    </source>
</evidence>
<evidence type="ECO:0000256" key="3">
    <source>
        <dbReference type="ARBA" id="ARBA00007379"/>
    </source>
</evidence>
<feature type="domain" description="ABC3 transporter permease C-terminal" evidence="14">
    <location>
        <begin position="178"/>
        <end position="290"/>
    </location>
</feature>
<evidence type="ECO:0000256" key="9">
    <source>
        <dbReference type="ARBA" id="ARBA00022989"/>
    </source>
</evidence>
<evidence type="ECO:0000256" key="11">
    <source>
        <dbReference type="ARBA" id="ARBA00023306"/>
    </source>
</evidence>
<dbReference type="PANTHER" id="PTHR47755:SF1">
    <property type="entry name" value="CELL DIVISION PROTEIN FTSX"/>
    <property type="match status" value="1"/>
</dbReference>
<comment type="subcellular location">
    <subcellularLocation>
        <location evidence="2">Cell membrane</location>
        <topology evidence="2">Multi-pass membrane protein</topology>
    </subcellularLocation>
</comment>
<keyword evidence="11 12" id="KW-0131">Cell cycle</keyword>
<dbReference type="NCBIfam" id="NF038346">
    <property type="entry name" value="FtsX_actino"/>
    <property type="match status" value="1"/>
</dbReference>
<evidence type="ECO:0000256" key="12">
    <source>
        <dbReference type="PIRNR" id="PIRNR003097"/>
    </source>
</evidence>
<dbReference type="Gene3D" id="3.30.70.3040">
    <property type="match status" value="1"/>
</dbReference>
<keyword evidence="6 12" id="KW-1003">Cell membrane</keyword>
<evidence type="ECO:0000256" key="8">
    <source>
        <dbReference type="ARBA" id="ARBA00022692"/>
    </source>
</evidence>
<keyword evidence="8 13" id="KW-0812">Transmembrane</keyword>
<accession>A0A2Z3YW42</accession>
<name>A0A2Z3YW42_9CORY</name>
<evidence type="ECO:0000313" key="17">
    <source>
        <dbReference type="Proteomes" id="UP000247696"/>
    </source>
</evidence>
<feature type="transmembrane region" description="Helical" evidence="13">
    <location>
        <begin position="20"/>
        <end position="41"/>
    </location>
</feature>
<keyword evidence="10 12" id="KW-0472">Membrane</keyword>
<evidence type="ECO:0000259" key="15">
    <source>
        <dbReference type="Pfam" id="PF18075"/>
    </source>
</evidence>
<dbReference type="Pfam" id="PF18075">
    <property type="entry name" value="FtsX_ECD"/>
    <property type="match status" value="1"/>
</dbReference>
<dbReference type="KEGG" id="cpre:Csp1_20400"/>
<evidence type="ECO:0000256" key="6">
    <source>
        <dbReference type="ARBA" id="ARBA00022475"/>
    </source>
</evidence>
<dbReference type="InterPro" id="IPR040690">
    <property type="entry name" value="FtsX_ECD"/>
</dbReference>
<comment type="function">
    <text evidence="1">Part of the ABC transporter FtsEX involved in cellular division.</text>
</comment>
<feature type="domain" description="FtsX extracellular" evidence="15">
    <location>
        <begin position="57"/>
        <end position="155"/>
    </location>
</feature>
<evidence type="ECO:0000256" key="1">
    <source>
        <dbReference type="ARBA" id="ARBA00003552"/>
    </source>
</evidence>
<dbReference type="RefSeq" id="WP_110481761.1">
    <property type="nucleotide sequence ID" value="NZ_CP024988.1"/>
</dbReference>
<evidence type="ECO:0000256" key="7">
    <source>
        <dbReference type="ARBA" id="ARBA00022618"/>
    </source>
</evidence>
<evidence type="ECO:0000256" key="4">
    <source>
        <dbReference type="ARBA" id="ARBA00011160"/>
    </source>
</evidence>
<keyword evidence="17" id="KW-1185">Reference proteome</keyword>
<evidence type="ECO:0000256" key="13">
    <source>
        <dbReference type="SAM" id="Phobius"/>
    </source>
</evidence>
<dbReference type="InterPro" id="IPR047929">
    <property type="entry name" value="FtsX_actino"/>
</dbReference>
<feature type="transmembrane region" description="Helical" evidence="13">
    <location>
        <begin position="271"/>
        <end position="294"/>
    </location>
</feature>
<dbReference type="AlphaFoldDB" id="A0A2Z3YW42"/>
<evidence type="ECO:0000256" key="2">
    <source>
        <dbReference type="ARBA" id="ARBA00004651"/>
    </source>
</evidence>
<dbReference type="GO" id="GO:0005886">
    <property type="term" value="C:plasma membrane"/>
    <property type="evidence" value="ECO:0007669"/>
    <property type="project" value="UniProtKB-SubCell"/>
</dbReference>
<dbReference type="GO" id="GO:0051301">
    <property type="term" value="P:cell division"/>
    <property type="evidence" value="ECO:0007669"/>
    <property type="project" value="UniProtKB-KW"/>
</dbReference>
<dbReference type="STRING" id="1737425.GCA_900049755_02032"/>
<dbReference type="InterPro" id="IPR003838">
    <property type="entry name" value="ABC3_permease_C"/>
</dbReference>
<sequence length="300" mass="32566">MKPGFILREAFDGFRRNVTITVAMVITTAISLALVATGVLLTNMTSETKDIYLDRIEVMVQFDDAVSVADQDCSGPECSAVRGALEGNSEVESVTYRNKAQSYERFVELFQESDPQLVAQTSPDAFPAALHVRLVDPLDTSAIDEVRDMPGVATVVDQGDDLRGATRNLDAIRNASFILAVVQGVAAVLLIMNMVQMAAFQRRTEVSIMRMVGATRWYTQAPFVIEAVFAALLGSVLAVAGMFAGKAMILDKALRSLYDSHLIARITTSDIWTIAPLVVVAGVVVAAVTAQVTLRWYVKK</sequence>
<dbReference type="PIRSF" id="PIRSF003097">
    <property type="entry name" value="FtsX"/>
    <property type="match status" value="1"/>
</dbReference>
<protein>
    <recommendedName>
        <fullName evidence="5 12">Cell division protein FtsX</fullName>
    </recommendedName>
</protein>
<dbReference type="OrthoDB" id="9812531at2"/>
<organism evidence="16 17">
    <name type="scientific">Corynebacterium provencense</name>
    <dbReference type="NCBI Taxonomy" id="1737425"/>
    <lineage>
        <taxon>Bacteria</taxon>
        <taxon>Bacillati</taxon>
        <taxon>Actinomycetota</taxon>
        <taxon>Actinomycetes</taxon>
        <taxon>Mycobacteriales</taxon>
        <taxon>Corynebacteriaceae</taxon>
        <taxon>Corynebacterium</taxon>
    </lineage>
</organism>
<dbReference type="PANTHER" id="PTHR47755">
    <property type="entry name" value="CELL DIVISION PROTEIN FTSX"/>
    <property type="match status" value="1"/>
</dbReference>
<evidence type="ECO:0000259" key="14">
    <source>
        <dbReference type="Pfam" id="PF02687"/>
    </source>
</evidence>
<dbReference type="EMBL" id="CP024988">
    <property type="protein sequence ID" value="AWT26804.1"/>
    <property type="molecule type" value="Genomic_DNA"/>
</dbReference>